<dbReference type="Gene3D" id="3.90.550.10">
    <property type="entry name" value="Spore Coat Polysaccharide Biosynthesis Protein SpsA, Chain A"/>
    <property type="match status" value="1"/>
</dbReference>
<evidence type="ECO:0000313" key="3">
    <source>
        <dbReference type="EMBL" id="MCT7398151.1"/>
    </source>
</evidence>
<evidence type="ECO:0000259" key="1">
    <source>
        <dbReference type="Pfam" id="PF00535"/>
    </source>
</evidence>
<dbReference type="PANTHER" id="PTHR43179:SF7">
    <property type="entry name" value="RHAMNOSYLTRANSFERASE WBBL"/>
    <property type="match status" value="1"/>
</dbReference>
<accession>A0ABT2LXY4</accession>
<dbReference type="RefSeq" id="WP_260978397.1">
    <property type="nucleotide sequence ID" value="NZ_JAODBU010000003.1"/>
</dbReference>
<name>A0ABT2LXY4_9FIRM</name>
<gene>
    <name evidence="3" type="ORF">N5B56_03490</name>
</gene>
<dbReference type="PANTHER" id="PTHR43179">
    <property type="entry name" value="RHAMNOSYLTRANSFERASE WBBL"/>
    <property type="match status" value="1"/>
</dbReference>
<keyword evidence="4" id="KW-1185">Reference proteome</keyword>
<dbReference type="Gene3D" id="3.40.50.2000">
    <property type="entry name" value="Glycogen Phosphorylase B"/>
    <property type="match status" value="1"/>
</dbReference>
<dbReference type="InterPro" id="IPR001173">
    <property type="entry name" value="Glyco_trans_2-like"/>
</dbReference>
<dbReference type="GO" id="GO:0016757">
    <property type="term" value="F:glycosyltransferase activity"/>
    <property type="evidence" value="ECO:0007669"/>
    <property type="project" value="UniProtKB-KW"/>
</dbReference>
<proteinExistence type="predicted"/>
<dbReference type="EC" id="2.4.-.-" evidence="3"/>
<evidence type="ECO:0000313" key="4">
    <source>
        <dbReference type="Proteomes" id="UP001431199"/>
    </source>
</evidence>
<keyword evidence="3" id="KW-0808">Transferase</keyword>
<evidence type="ECO:0000259" key="2">
    <source>
        <dbReference type="Pfam" id="PF13524"/>
    </source>
</evidence>
<dbReference type="SUPFAM" id="SSF53756">
    <property type="entry name" value="UDP-Glycosyltransferase/glycogen phosphorylase"/>
    <property type="match status" value="1"/>
</dbReference>
<reference evidence="3" key="1">
    <citation type="submission" date="2022-09" db="EMBL/GenBank/DDBJ databases">
        <title>Eubacterium sp. LFL-14 isolated from human feces.</title>
        <authorList>
            <person name="Liu F."/>
        </authorList>
    </citation>
    <scope>NUCLEOTIDE SEQUENCE</scope>
    <source>
        <strain evidence="3">LFL-14</strain>
    </source>
</reference>
<comment type="caution">
    <text evidence="3">The sequence shown here is derived from an EMBL/GenBank/DDBJ whole genome shotgun (WGS) entry which is preliminary data.</text>
</comment>
<dbReference type="InterPro" id="IPR029044">
    <property type="entry name" value="Nucleotide-diphossugar_trans"/>
</dbReference>
<sequence length="735" mass="85486">MKNIYSVFKNIINGQDSLEWALDLNDDDLNDKENERKEEVFKVIKSDIEKLPNRGIKGKPLVSIIIVNRETEKLEELIESLQKCKFYDNYEIIIVDALSDGHLTECVEKWKKKMALTVVNNKKKITTSMMNNAGVKKAKGEYFVFLDNNVIVSDRWLDELLYAYQNLPQAGIVSGRLIYPAMPKDNKNSGNSFCIQSTGIEIKDSIFEDAYFMQPFDVDNKKEICEADKEIKERAAVSGAMMLVSREVFNEIGPFDRKYNLGYESTDLCLHGFYKGYKNYYIPTSNAFFCDTENKLYDDETKDLKRIRKNVKVFKCVWQSYLLRQVIKDKIEENNIFTKNPLKITIIEPENDEKCRDLGESLSDKGYDVEYLEAEKLPHAVGIYTDVIVDGTNNTESSDYTDTRDSVIIVPIEKFDKLDVDKFKDLVYEINDYVDPKGIDICGSMPNTEAIYNWGDYHYALALAKSLEKLGYHCTVKTRDEWYERSRNAYSIVLRGKYACYPKIEQKYSIMWNISHPDRVKVEEYNCFDMVYAASDVIEKQLKEKIKVPVKTLMQCTDPEVMTNVNEEAEKKYELLFVGNSRNVFRTILKDLLPTEHKLTVYGDGWDEFPVKDYVEAKYMPNEQVGQAYHDAKILLNDHWDDMKDNGIISNRIFDALAAGAFIISDDMPQLHKYFEGCLVTYRDREDLKNKIDYYLTHEDERKEIVGKGKKIVLRNHTFDARAKEISYDLENKKE</sequence>
<dbReference type="SUPFAM" id="SSF53448">
    <property type="entry name" value="Nucleotide-diphospho-sugar transferases"/>
    <property type="match status" value="1"/>
</dbReference>
<protein>
    <submittedName>
        <fullName evidence="3">Glycosyltransferase</fullName>
        <ecNumber evidence="3">2.4.-.-</ecNumber>
    </submittedName>
</protein>
<dbReference type="InterPro" id="IPR055259">
    <property type="entry name" value="YkvP/CgeB_Glyco_trans-like"/>
</dbReference>
<dbReference type="Proteomes" id="UP001431199">
    <property type="component" value="Unassembled WGS sequence"/>
</dbReference>
<feature type="domain" description="Glycosyltransferase 2-like" evidence="1">
    <location>
        <begin position="64"/>
        <end position="192"/>
    </location>
</feature>
<dbReference type="Pfam" id="PF13524">
    <property type="entry name" value="Glyco_trans_1_2"/>
    <property type="match status" value="1"/>
</dbReference>
<dbReference type="Pfam" id="PF00535">
    <property type="entry name" value="Glycos_transf_2"/>
    <property type="match status" value="1"/>
</dbReference>
<feature type="domain" description="Spore protein YkvP/CgeB glycosyl transferase-like" evidence="2">
    <location>
        <begin position="587"/>
        <end position="726"/>
    </location>
</feature>
<dbReference type="EMBL" id="JAODBU010000003">
    <property type="protein sequence ID" value="MCT7398151.1"/>
    <property type="molecule type" value="Genomic_DNA"/>
</dbReference>
<organism evidence="3 4">
    <name type="scientific">Eubacterium album</name>
    <dbReference type="NCBI Taxonomy" id="2978477"/>
    <lineage>
        <taxon>Bacteria</taxon>
        <taxon>Bacillati</taxon>
        <taxon>Bacillota</taxon>
        <taxon>Clostridia</taxon>
        <taxon>Eubacteriales</taxon>
        <taxon>Eubacteriaceae</taxon>
        <taxon>Eubacterium</taxon>
    </lineage>
</organism>
<keyword evidence="3" id="KW-0328">Glycosyltransferase</keyword>